<organism evidence="2 3">
    <name type="scientific">Ruminiclostridium hungatei</name>
    <name type="common">Clostridium hungatei</name>
    <dbReference type="NCBI Taxonomy" id="48256"/>
    <lineage>
        <taxon>Bacteria</taxon>
        <taxon>Bacillati</taxon>
        <taxon>Bacillota</taxon>
        <taxon>Clostridia</taxon>
        <taxon>Eubacteriales</taxon>
        <taxon>Oscillospiraceae</taxon>
        <taxon>Ruminiclostridium</taxon>
    </lineage>
</organism>
<comment type="caution">
    <text evidence="2">The sequence shown here is derived from an EMBL/GenBank/DDBJ whole genome shotgun (WGS) entry which is preliminary data.</text>
</comment>
<dbReference type="InterPro" id="IPR050834">
    <property type="entry name" value="Glycosyltransf_2"/>
</dbReference>
<dbReference type="Proteomes" id="UP000191554">
    <property type="component" value="Unassembled WGS sequence"/>
</dbReference>
<dbReference type="AlphaFoldDB" id="A0A1V4SRG8"/>
<feature type="domain" description="Glycosyltransferase 2-like" evidence="1">
    <location>
        <begin position="28"/>
        <end position="152"/>
    </location>
</feature>
<dbReference type="PANTHER" id="PTHR43685:SF2">
    <property type="entry name" value="GLYCOSYLTRANSFERASE 2-LIKE DOMAIN-CONTAINING PROTEIN"/>
    <property type="match status" value="1"/>
</dbReference>
<evidence type="ECO:0000259" key="1">
    <source>
        <dbReference type="Pfam" id="PF00535"/>
    </source>
</evidence>
<dbReference type="GO" id="GO:0016740">
    <property type="term" value="F:transferase activity"/>
    <property type="evidence" value="ECO:0007669"/>
    <property type="project" value="UniProtKB-KW"/>
</dbReference>
<name>A0A1V4SRG8_RUMHU</name>
<evidence type="ECO:0000313" key="2">
    <source>
        <dbReference type="EMBL" id="OPX45881.1"/>
    </source>
</evidence>
<dbReference type="PANTHER" id="PTHR43685">
    <property type="entry name" value="GLYCOSYLTRANSFERASE"/>
    <property type="match status" value="1"/>
</dbReference>
<dbReference type="RefSeq" id="WP_080062845.1">
    <property type="nucleotide sequence ID" value="NZ_MZGX01000002.1"/>
</dbReference>
<dbReference type="SUPFAM" id="SSF53448">
    <property type="entry name" value="Nucleotide-diphospho-sugar transferases"/>
    <property type="match status" value="1"/>
</dbReference>
<dbReference type="STRING" id="48256.CLHUN_03540"/>
<reference evidence="2 3" key="1">
    <citation type="submission" date="2017-03" db="EMBL/GenBank/DDBJ databases">
        <title>Genome sequence of Clostridium hungatei DSM 14427.</title>
        <authorList>
            <person name="Poehlein A."/>
            <person name="Daniel R."/>
        </authorList>
    </citation>
    <scope>NUCLEOTIDE SEQUENCE [LARGE SCALE GENOMIC DNA]</scope>
    <source>
        <strain evidence="2 3">DSM 14427</strain>
    </source>
</reference>
<keyword evidence="3" id="KW-1185">Reference proteome</keyword>
<accession>A0A1V4SRG8</accession>
<dbReference type="EMBL" id="MZGX01000002">
    <property type="protein sequence ID" value="OPX45881.1"/>
    <property type="molecule type" value="Genomic_DNA"/>
</dbReference>
<dbReference type="Gene3D" id="3.90.550.10">
    <property type="entry name" value="Spore Coat Polysaccharide Biosynthesis Protein SpsA, Chain A"/>
    <property type="match status" value="1"/>
</dbReference>
<protein>
    <submittedName>
        <fullName evidence="2">Glycosyl transferase family 2</fullName>
    </submittedName>
</protein>
<evidence type="ECO:0000313" key="3">
    <source>
        <dbReference type="Proteomes" id="UP000191554"/>
    </source>
</evidence>
<gene>
    <name evidence="2" type="ORF">CLHUN_03540</name>
</gene>
<dbReference type="Pfam" id="PF00535">
    <property type="entry name" value="Glycos_transf_2"/>
    <property type="match status" value="1"/>
</dbReference>
<dbReference type="InterPro" id="IPR001173">
    <property type="entry name" value="Glyco_trans_2-like"/>
</dbReference>
<dbReference type="InterPro" id="IPR029044">
    <property type="entry name" value="Nucleotide-diphossugar_trans"/>
</dbReference>
<keyword evidence="2" id="KW-0808">Transferase</keyword>
<sequence>MNKHLQSVKDGYAAFVIPFWSDGKPDRRRFLDSAIESVFMQTDKRWRIYITDDHSPYMPDRDYLSQLESKYPDIRVTFSDTNTGPGAARNKSIRRAYDDGCAFICYMDSDDISSKYRVEEVREIFLKDPEAQVIYSTFDVIDEENCRVPEDRLIEGIRIMQNDMERAPLEGYDIWIDIAIERDNLTIPSALNVKTGLACTFPFPEEVRFHEDTHTWLRYSASGAKIVYSPKIPTLYRVPQKLSGSASRDRAGGMEAFNRLRCEVIMKGLDEAVRLAQKRKVIQQEKAVEIKTRFLLNVASMIRKEGTIHIAKELVMQAQSLSLKHFELFKSKYDLTGLL</sequence>
<dbReference type="OrthoDB" id="3189257at2"/>
<proteinExistence type="predicted"/>